<sequence>MKTHLIIALILGSIFHFIVDLDFLKQVIKVENYSGCEYLNIDIPGAEDILQYGDHLIFASGNLAEIFAKGNPQQQQASFYIVKNANQQSKPIQMHIYGFPSNIAFYPHGLHLWKHNSINYIFAVNHAYIYGGERVEIFKIIDDQHLEYQHSIIMGQQYTGTLKDLIVVSPDRFLITKLMPYTDPIEGRKQWGFGMNIKNFGVMTLKFQNTNILDCSFDMKHIQIIPNCHIISSQSFSWTGGITWDQEKTVWVGDNLRKTIYQFKIEEEGLIKENSIKLPHQPDNINYDKINKRLIFAMNPKGYQTILLHLHLKSNELSRESKYSTWSSVGEYSLETNQTKIIYQSNQYIRGISNALIMQGKLYLSSWADIAPMVCYQYE</sequence>
<organism evidence="2 3">
    <name type="scientific">Paramecium primaurelia</name>
    <dbReference type="NCBI Taxonomy" id="5886"/>
    <lineage>
        <taxon>Eukaryota</taxon>
        <taxon>Sar</taxon>
        <taxon>Alveolata</taxon>
        <taxon>Ciliophora</taxon>
        <taxon>Intramacronucleata</taxon>
        <taxon>Oligohymenophorea</taxon>
        <taxon>Peniculida</taxon>
        <taxon>Parameciidae</taxon>
        <taxon>Paramecium</taxon>
    </lineage>
</organism>
<dbReference type="PANTHER" id="PTHR11799">
    <property type="entry name" value="PARAOXONASE"/>
    <property type="match status" value="1"/>
</dbReference>
<dbReference type="EMBL" id="CAJJDM010000053">
    <property type="protein sequence ID" value="CAD8074765.1"/>
    <property type="molecule type" value="Genomic_DNA"/>
</dbReference>
<keyword evidence="1" id="KW-0732">Signal</keyword>
<proteinExistence type="predicted"/>
<evidence type="ECO:0000256" key="1">
    <source>
        <dbReference type="SAM" id="SignalP"/>
    </source>
</evidence>
<dbReference type="OMA" id="WADIAPM"/>
<dbReference type="Proteomes" id="UP000688137">
    <property type="component" value="Unassembled WGS sequence"/>
</dbReference>
<evidence type="ECO:0000313" key="2">
    <source>
        <dbReference type="EMBL" id="CAD8074765.1"/>
    </source>
</evidence>
<protein>
    <submittedName>
        <fullName evidence="2">Uncharacterized protein</fullName>
    </submittedName>
</protein>
<dbReference type="PANTHER" id="PTHR11799:SF12">
    <property type="entry name" value="PARAOXONASE-RELATED"/>
    <property type="match status" value="1"/>
</dbReference>
<reference evidence="2" key="1">
    <citation type="submission" date="2021-01" db="EMBL/GenBank/DDBJ databases">
        <authorList>
            <consortium name="Genoscope - CEA"/>
            <person name="William W."/>
        </authorList>
    </citation>
    <scope>NUCLEOTIDE SEQUENCE</scope>
</reference>
<dbReference type="InterPro" id="IPR051288">
    <property type="entry name" value="Serum_paraoxonase/arylesterase"/>
</dbReference>
<name>A0A8S1MAN9_PARPR</name>
<feature type="chain" id="PRO_5035789493" evidence="1">
    <location>
        <begin position="21"/>
        <end position="379"/>
    </location>
</feature>
<accession>A0A8S1MAN9</accession>
<keyword evidence="3" id="KW-1185">Reference proteome</keyword>
<feature type="signal peptide" evidence="1">
    <location>
        <begin position="1"/>
        <end position="20"/>
    </location>
</feature>
<evidence type="ECO:0000313" key="3">
    <source>
        <dbReference type="Proteomes" id="UP000688137"/>
    </source>
</evidence>
<gene>
    <name evidence="2" type="ORF">PPRIM_AZ9-3.1.T0530140</name>
</gene>
<comment type="caution">
    <text evidence="2">The sequence shown here is derived from an EMBL/GenBank/DDBJ whole genome shotgun (WGS) entry which is preliminary data.</text>
</comment>
<dbReference type="AlphaFoldDB" id="A0A8S1MAN9"/>